<keyword evidence="3" id="KW-1185">Reference proteome</keyword>
<feature type="transmembrane region" description="Helical" evidence="1">
    <location>
        <begin position="156"/>
        <end position="176"/>
    </location>
</feature>
<feature type="transmembrane region" description="Helical" evidence="1">
    <location>
        <begin position="129"/>
        <end position="150"/>
    </location>
</feature>
<feature type="transmembrane region" description="Helical" evidence="1">
    <location>
        <begin position="57"/>
        <end position="74"/>
    </location>
</feature>
<name>A0A0B5AQJ2_9BACL</name>
<evidence type="ECO:0000313" key="3">
    <source>
        <dbReference type="Proteomes" id="UP000031449"/>
    </source>
</evidence>
<dbReference type="HOGENOM" id="CLU_1432788_0_0_9"/>
<organism evidence="2 3">
    <name type="scientific">Jeotgalibacillus malaysiensis</name>
    <dbReference type="NCBI Taxonomy" id="1508404"/>
    <lineage>
        <taxon>Bacteria</taxon>
        <taxon>Bacillati</taxon>
        <taxon>Bacillota</taxon>
        <taxon>Bacilli</taxon>
        <taxon>Bacillales</taxon>
        <taxon>Caryophanaceae</taxon>
        <taxon>Jeotgalibacillus</taxon>
    </lineage>
</organism>
<evidence type="ECO:0000256" key="1">
    <source>
        <dbReference type="SAM" id="Phobius"/>
    </source>
</evidence>
<dbReference type="OrthoDB" id="2451918at2"/>
<keyword evidence="1" id="KW-0472">Membrane</keyword>
<dbReference type="AlphaFoldDB" id="A0A0B5AQJ2"/>
<dbReference type="Proteomes" id="UP000031449">
    <property type="component" value="Chromosome"/>
</dbReference>
<keyword evidence="1" id="KW-1133">Transmembrane helix</keyword>
<evidence type="ECO:0000313" key="2">
    <source>
        <dbReference type="EMBL" id="AJD90324.1"/>
    </source>
</evidence>
<feature type="transmembrane region" description="Helical" evidence="1">
    <location>
        <begin position="26"/>
        <end position="45"/>
    </location>
</feature>
<dbReference type="STRING" id="1508404.JMA_10070"/>
<gene>
    <name evidence="2" type="ORF">JMA_10070</name>
</gene>
<reference evidence="2 3" key="1">
    <citation type="submission" date="2014-08" db="EMBL/GenBank/DDBJ databases">
        <title>Complete genome of a marine bacteria Jeotgalibacillus malaysiensis.</title>
        <authorList>
            <person name="Yaakop A.S."/>
            <person name="Chan K.-G."/>
            <person name="Goh K.M."/>
        </authorList>
    </citation>
    <scope>NUCLEOTIDE SEQUENCE [LARGE SCALE GENOMIC DNA]</scope>
    <source>
        <strain evidence="2 3">D5</strain>
    </source>
</reference>
<dbReference type="KEGG" id="jeo:JMA_10070"/>
<protein>
    <submittedName>
        <fullName evidence="2">Uncharacterized protein</fullName>
    </submittedName>
</protein>
<feature type="transmembrane region" description="Helical" evidence="1">
    <location>
        <begin position="86"/>
        <end position="109"/>
    </location>
</feature>
<keyword evidence="1" id="KW-0812">Transmembrane</keyword>
<dbReference type="BioCyc" id="JESP1508404:G14D9-10239-MONOMER"/>
<proteinExistence type="predicted"/>
<accession>A0A0B5AQJ2</accession>
<dbReference type="EMBL" id="CP009416">
    <property type="protein sequence ID" value="AJD90324.1"/>
    <property type="molecule type" value="Genomic_DNA"/>
</dbReference>
<sequence>MNKIFFGLLLVFLKLNINFLDISLTYSLSNLIGYVLIFLGVKELSKKYNQVEKIQPLVGFMVFHSLAFLILNASGNSPLLLPLDSYLAVISYAGLAFVIAGMFIVYVIISRLIEALEEEKGVTSHTKRLKKLTVIMMLAFVVLGMLYFLFSALPGISQMLMGVLIMLQIIFLIEFYNTFLKASNVAAER</sequence>